<gene>
    <name evidence="5" type="ORF">L195_g009660</name>
</gene>
<dbReference type="PANTHER" id="PTHR47989:SF8">
    <property type="entry name" value="INACTIVE PROTEIN KINASE SELMODRAFT_444075-LIKE"/>
    <property type="match status" value="1"/>
</dbReference>
<dbReference type="ExpressionAtlas" id="A0A2K3PCP6">
    <property type="expression patterns" value="baseline"/>
</dbReference>
<dbReference type="GO" id="GO:0004674">
    <property type="term" value="F:protein serine/threonine kinase activity"/>
    <property type="evidence" value="ECO:0007669"/>
    <property type="project" value="UniProtKB-KW"/>
</dbReference>
<dbReference type="FunFam" id="1.10.510.10:FF:000849">
    <property type="entry name" value="receptor-like cytosolic serine/threonine-protein kinase RBK1 isoform X1"/>
    <property type="match status" value="1"/>
</dbReference>
<evidence type="ECO:0000256" key="3">
    <source>
        <dbReference type="ARBA" id="ARBA00022840"/>
    </source>
</evidence>
<dbReference type="InterPro" id="IPR011009">
    <property type="entry name" value="Kinase-like_dom_sf"/>
</dbReference>
<dbReference type="InterPro" id="IPR000719">
    <property type="entry name" value="Prot_kinase_dom"/>
</dbReference>
<reference evidence="5 6" key="2">
    <citation type="journal article" date="2017" name="Front. Plant Sci.">
        <title>Gene Classification and Mining of Molecular Markers Useful in Red Clover (Trifolium pratense) Breeding.</title>
        <authorList>
            <person name="Istvanek J."/>
            <person name="Dluhosova J."/>
            <person name="Dluhos P."/>
            <person name="Patkova L."/>
            <person name="Nedelnik J."/>
            <person name="Repkova J."/>
        </authorList>
    </citation>
    <scope>NUCLEOTIDE SEQUENCE [LARGE SCALE GENOMIC DNA]</scope>
    <source>
        <strain evidence="6">cv. Tatra</strain>
        <tissue evidence="5">Young leaves</tissue>
    </source>
</reference>
<dbReference type="SUPFAM" id="SSF56112">
    <property type="entry name" value="Protein kinase-like (PK-like)"/>
    <property type="match status" value="1"/>
</dbReference>
<dbReference type="Proteomes" id="UP000236291">
    <property type="component" value="Unassembled WGS sequence"/>
</dbReference>
<feature type="domain" description="Protein kinase" evidence="4">
    <location>
        <begin position="1"/>
        <end position="182"/>
    </location>
</feature>
<name>A0A2K3PCP6_TRIPR</name>
<comment type="caution">
    <text evidence="5">The sequence shown here is derived from an EMBL/GenBank/DDBJ whole genome shotgun (WGS) entry which is preliminary data.</text>
</comment>
<feature type="non-terminal residue" evidence="5">
    <location>
        <position position="1"/>
    </location>
</feature>
<proteinExistence type="predicted"/>
<dbReference type="GO" id="GO:0004713">
    <property type="term" value="F:protein tyrosine kinase activity"/>
    <property type="evidence" value="ECO:0007669"/>
    <property type="project" value="InterPro"/>
</dbReference>
<dbReference type="InterPro" id="IPR020635">
    <property type="entry name" value="Tyr_kinase_cat_dom"/>
</dbReference>
<sequence>EHSRKPLNWPARIKVAIGAAKGLLYLHENNIIHRDVRPSNILVTHDYEAMLGDFGLARTEQMDSVYSTDVVGTLGYMAPEYAESGKVSTKSDVYSFGVVLLQLITGMRTTDKRIGNKSLVGWARPLLKERNYPDLIDERMMDTYDCHQLFWMIRLAEKCLTRDPRKRLSMDTVVSALTHIVEGNTCSMVLRDCSPARSDSSYDMSESLLSEDVSPELEEEDGIVCVGCNAINLRPPPSPPLGSTSWSTTRHKYVYSQG</sequence>
<dbReference type="PROSITE" id="PS50011">
    <property type="entry name" value="PROTEIN_KINASE_DOM"/>
    <property type="match status" value="1"/>
</dbReference>
<dbReference type="Gene3D" id="1.10.510.10">
    <property type="entry name" value="Transferase(Phosphotransferase) domain 1"/>
    <property type="match status" value="1"/>
</dbReference>
<keyword evidence="5" id="KW-0808">Transferase</keyword>
<evidence type="ECO:0000259" key="4">
    <source>
        <dbReference type="PROSITE" id="PS50011"/>
    </source>
</evidence>
<dbReference type="InterPro" id="IPR008266">
    <property type="entry name" value="Tyr_kinase_AS"/>
</dbReference>
<keyword evidence="3" id="KW-0067">ATP-binding</keyword>
<evidence type="ECO:0000313" key="6">
    <source>
        <dbReference type="Proteomes" id="UP000236291"/>
    </source>
</evidence>
<accession>A0A2K3PCP6</accession>
<dbReference type="GO" id="GO:0005524">
    <property type="term" value="F:ATP binding"/>
    <property type="evidence" value="ECO:0007669"/>
    <property type="project" value="UniProtKB-KW"/>
</dbReference>
<keyword evidence="1" id="KW-0723">Serine/threonine-protein kinase</keyword>
<evidence type="ECO:0000313" key="5">
    <source>
        <dbReference type="EMBL" id="PNY13014.1"/>
    </source>
</evidence>
<dbReference type="Pfam" id="PF00069">
    <property type="entry name" value="Pkinase"/>
    <property type="match status" value="1"/>
</dbReference>
<keyword evidence="5" id="KW-0675">Receptor</keyword>
<dbReference type="SMART" id="SM00219">
    <property type="entry name" value="TyrKc"/>
    <property type="match status" value="1"/>
</dbReference>
<dbReference type="PROSITE" id="PS00109">
    <property type="entry name" value="PROTEIN_KINASE_TYR"/>
    <property type="match status" value="1"/>
</dbReference>
<evidence type="ECO:0000256" key="1">
    <source>
        <dbReference type="ARBA" id="ARBA00022527"/>
    </source>
</evidence>
<reference evidence="5 6" key="1">
    <citation type="journal article" date="2014" name="Am. J. Bot.">
        <title>Genome assembly and annotation for red clover (Trifolium pratense; Fabaceae).</title>
        <authorList>
            <person name="Istvanek J."/>
            <person name="Jaros M."/>
            <person name="Krenek A."/>
            <person name="Repkova J."/>
        </authorList>
    </citation>
    <scope>NUCLEOTIDE SEQUENCE [LARGE SCALE GENOMIC DNA]</scope>
    <source>
        <strain evidence="6">cv. Tatra</strain>
        <tissue evidence="5">Young leaves</tissue>
    </source>
</reference>
<dbReference type="AlphaFoldDB" id="A0A2K3PCP6"/>
<dbReference type="STRING" id="57577.A0A2K3PCP6"/>
<protein>
    <submittedName>
        <fullName evidence="5">Proline-rich receptor-like protein kinase PERK12</fullName>
    </submittedName>
</protein>
<keyword evidence="2" id="KW-0547">Nucleotide-binding</keyword>
<evidence type="ECO:0000256" key="2">
    <source>
        <dbReference type="ARBA" id="ARBA00022741"/>
    </source>
</evidence>
<organism evidence="5 6">
    <name type="scientific">Trifolium pratense</name>
    <name type="common">Red clover</name>
    <dbReference type="NCBI Taxonomy" id="57577"/>
    <lineage>
        <taxon>Eukaryota</taxon>
        <taxon>Viridiplantae</taxon>
        <taxon>Streptophyta</taxon>
        <taxon>Embryophyta</taxon>
        <taxon>Tracheophyta</taxon>
        <taxon>Spermatophyta</taxon>
        <taxon>Magnoliopsida</taxon>
        <taxon>eudicotyledons</taxon>
        <taxon>Gunneridae</taxon>
        <taxon>Pentapetalae</taxon>
        <taxon>rosids</taxon>
        <taxon>fabids</taxon>
        <taxon>Fabales</taxon>
        <taxon>Fabaceae</taxon>
        <taxon>Papilionoideae</taxon>
        <taxon>50 kb inversion clade</taxon>
        <taxon>NPAAA clade</taxon>
        <taxon>Hologalegina</taxon>
        <taxon>IRL clade</taxon>
        <taxon>Trifolieae</taxon>
        <taxon>Trifolium</taxon>
    </lineage>
</organism>
<keyword evidence="5" id="KW-0418">Kinase</keyword>
<dbReference type="EMBL" id="ASHM01005745">
    <property type="protein sequence ID" value="PNY13014.1"/>
    <property type="molecule type" value="Genomic_DNA"/>
</dbReference>
<dbReference type="PANTHER" id="PTHR47989">
    <property type="entry name" value="OS01G0750732 PROTEIN"/>
    <property type="match status" value="1"/>
</dbReference>